<dbReference type="Proteomes" id="UP000029558">
    <property type="component" value="Chromosome"/>
</dbReference>
<evidence type="ECO:0000313" key="2">
    <source>
        <dbReference type="Proteomes" id="UP000029558"/>
    </source>
</evidence>
<name>A0A1L6TCV9_PISSA</name>
<organism evidence="1 2">
    <name type="scientific">Piscirickettsia salmonis</name>
    <dbReference type="NCBI Taxonomy" id="1238"/>
    <lineage>
        <taxon>Bacteria</taxon>
        <taxon>Pseudomonadati</taxon>
        <taxon>Pseudomonadota</taxon>
        <taxon>Gammaproteobacteria</taxon>
        <taxon>Thiotrichales</taxon>
        <taxon>Piscirickettsiaceae</taxon>
        <taxon>Piscirickettsia</taxon>
    </lineage>
</organism>
<dbReference type="OrthoDB" id="9975455at2"/>
<keyword evidence="1" id="KW-0548">Nucleotidyltransferase</keyword>
<accession>A0A1L6TCV9</accession>
<evidence type="ECO:0000313" key="1">
    <source>
        <dbReference type="EMBL" id="ALB23226.1"/>
    </source>
</evidence>
<gene>
    <name evidence="1" type="ORF">KU39_2046</name>
</gene>
<dbReference type="EMBL" id="CP012508">
    <property type="protein sequence ID" value="ALB23226.1"/>
    <property type="molecule type" value="Genomic_DNA"/>
</dbReference>
<protein>
    <submittedName>
        <fullName evidence="1">Glucose-1-phosphate adenylyltransferase</fullName>
    </submittedName>
</protein>
<keyword evidence="1" id="KW-0808">Transferase</keyword>
<sequence length="503" mass="58081">MPEPRYVLVDNSKKGSIKNGNCGYYAYALGLMSYLCKGHKAEQAKEIWQRLDLDEKDKSSLNSIIKEKNGFMSLKNQRTMMRLLGPVLREKNIDNIINIFSSKDYKGSPYHSPLIWKIKKMIAGQLLRPQRWLLGEFSDPDGIFSETELLRASGIYDQVEKHAKKCQAEVAKLDRELLRNKANPNYMTQQFIISYKETTAEHTRLRSLIQEKQASEDDKEKAQRYQMFIERNLHIYNQVDQAAKGVIVAGSEPEKVAWSRLKEDALAEVEDLVNEAYEGLVKSPQFQWWFRAQFAHDGVWAGDIELNGCLHPFIQGEHDIPFAYVAGDGESTPYLLHDDGILLSRRSKFQRLRSGHTPSHHWMTLVPKEQFLPEPLQEGELDDFNKIYQALVAGQNKMFRTNKGKRVDVDKINEYILKYPDSKSACAVWLLKKHKEAPLNRNNQDLIADIYDATKSKYGRSRKAADWAKPQSSTTFFDYIEKQEKRVFSSRSVAIYKSLEPEL</sequence>
<dbReference type="AlphaFoldDB" id="A0A1L6TCV9"/>
<dbReference type="GO" id="GO:0016779">
    <property type="term" value="F:nucleotidyltransferase activity"/>
    <property type="evidence" value="ECO:0007669"/>
    <property type="project" value="UniProtKB-KW"/>
</dbReference>
<dbReference type="RefSeq" id="WP_047927811.1">
    <property type="nucleotide sequence ID" value="NZ_CP012508.1"/>
</dbReference>
<reference evidence="1 2" key="1">
    <citation type="journal article" date="2014" name="Genome Announc.">
        <title>Comparative Genome Analysis of Two Isolates of the Fish Pathogen Piscirickettsia salmonis from Different Hosts Reveals Major Differences in Virulence-Associated Secretion Systems.</title>
        <authorList>
            <person name="Bohle H."/>
            <person name="Henriquez P."/>
            <person name="Grothusen H."/>
            <person name="Navas E."/>
            <person name="Sandoval A."/>
            <person name="Bustamante F."/>
            <person name="Bustos P."/>
            <person name="Mancilla M."/>
        </authorList>
    </citation>
    <scope>NUCLEOTIDE SEQUENCE [LARGE SCALE GENOMIC DNA]</scope>
    <source>
        <strain evidence="2">B1-32597</strain>
    </source>
</reference>
<proteinExistence type="predicted"/>